<feature type="domain" description="DUF676" evidence="5">
    <location>
        <begin position="110"/>
        <end position="181"/>
    </location>
</feature>
<dbReference type="Gene3D" id="3.40.50.300">
    <property type="entry name" value="P-loop containing nucleotide triphosphate hydrolases"/>
    <property type="match status" value="1"/>
</dbReference>
<dbReference type="InterPro" id="IPR011047">
    <property type="entry name" value="Quinoprotein_ADH-like_sf"/>
</dbReference>
<evidence type="ECO:0000259" key="5">
    <source>
        <dbReference type="Pfam" id="PF05057"/>
    </source>
</evidence>
<evidence type="ECO:0000256" key="1">
    <source>
        <dbReference type="ARBA" id="ARBA00007920"/>
    </source>
</evidence>
<evidence type="ECO:0000259" key="6">
    <source>
        <dbReference type="Pfam" id="PF24883"/>
    </source>
</evidence>
<reference evidence="7 8" key="1">
    <citation type="journal article" date="2020" name="Genome Biol. Evol.">
        <title>A new high-quality draft genome assembly of the Chinese cordyceps Ophiocordyceps sinensis.</title>
        <authorList>
            <person name="Shu R."/>
            <person name="Zhang J."/>
            <person name="Meng Q."/>
            <person name="Zhang H."/>
            <person name="Zhou G."/>
            <person name="Li M."/>
            <person name="Wu P."/>
            <person name="Zhao Y."/>
            <person name="Chen C."/>
            <person name="Qin Q."/>
        </authorList>
    </citation>
    <scope>NUCLEOTIDE SEQUENCE [LARGE SCALE GENOMIC DNA]</scope>
    <source>
        <strain evidence="7 8">IOZ07</strain>
    </source>
</reference>
<dbReference type="EMBL" id="JAAVMX010000006">
    <property type="protein sequence ID" value="KAF4507274.1"/>
    <property type="molecule type" value="Genomic_DNA"/>
</dbReference>
<gene>
    <name evidence="7" type="ORF">G6O67_005931</name>
</gene>
<dbReference type="Gene3D" id="2.130.10.10">
    <property type="entry name" value="YVTN repeat-like/Quinoprotein amine dehydrogenase"/>
    <property type="match status" value="4"/>
</dbReference>
<dbReference type="SUPFAM" id="SSF52540">
    <property type="entry name" value="P-loop containing nucleoside triphosphate hydrolases"/>
    <property type="match status" value="1"/>
</dbReference>
<dbReference type="InterPro" id="IPR007751">
    <property type="entry name" value="DUF676_lipase-like"/>
</dbReference>
<feature type="repeat" description="WD" evidence="4">
    <location>
        <begin position="981"/>
        <end position="1021"/>
    </location>
</feature>
<dbReference type="InterPro" id="IPR020472">
    <property type="entry name" value="WD40_PAC1"/>
</dbReference>
<dbReference type="InterPro" id="IPR056884">
    <property type="entry name" value="NPHP3-like_N"/>
</dbReference>
<dbReference type="CDD" id="cd00200">
    <property type="entry name" value="WD40"/>
    <property type="match status" value="1"/>
</dbReference>
<keyword evidence="3" id="KW-0677">Repeat</keyword>
<feature type="repeat" description="WD" evidence="4">
    <location>
        <begin position="1066"/>
        <end position="1091"/>
    </location>
</feature>
<dbReference type="PROSITE" id="PS50082">
    <property type="entry name" value="WD_REPEATS_2"/>
    <property type="match status" value="8"/>
</dbReference>
<comment type="similarity">
    <text evidence="1">Belongs to the putative lipase ROG1 family.</text>
</comment>
<evidence type="ECO:0000313" key="7">
    <source>
        <dbReference type="EMBL" id="KAF4507274.1"/>
    </source>
</evidence>
<dbReference type="SUPFAM" id="SSF53474">
    <property type="entry name" value="alpha/beta-Hydrolases"/>
    <property type="match status" value="1"/>
</dbReference>
<dbReference type="InterPro" id="IPR019775">
    <property type="entry name" value="WD40_repeat_CS"/>
</dbReference>
<dbReference type="Pfam" id="PF24883">
    <property type="entry name" value="NPHP3_N"/>
    <property type="match status" value="1"/>
</dbReference>
<dbReference type="Proteomes" id="UP000557566">
    <property type="component" value="Unassembled WGS sequence"/>
</dbReference>
<comment type="caution">
    <text evidence="7">The sequence shown here is derived from an EMBL/GenBank/DDBJ whole genome shotgun (WGS) entry which is preliminary data.</text>
</comment>
<dbReference type="InterPro" id="IPR001680">
    <property type="entry name" value="WD40_rpt"/>
</dbReference>
<feature type="domain" description="Nephrocystin 3-like N-terminal" evidence="6">
    <location>
        <begin position="341"/>
        <end position="501"/>
    </location>
</feature>
<dbReference type="InterPro" id="IPR027417">
    <property type="entry name" value="P-loop_NTPase"/>
</dbReference>
<dbReference type="PRINTS" id="PR00320">
    <property type="entry name" value="GPROTEINBRPT"/>
</dbReference>
<feature type="repeat" description="WD" evidence="4">
    <location>
        <begin position="1142"/>
        <end position="1183"/>
    </location>
</feature>
<dbReference type="OrthoDB" id="538223at2759"/>
<accession>A0A8H4LXD9</accession>
<feature type="repeat" description="WD" evidence="4">
    <location>
        <begin position="899"/>
        <end position="939"/>
    </location>
</feature>
<dbReference type="Pfam" id="PF05057">
    <property type="entry name" value="DUF676"/>
    <property type="match status" value="1"/>
</dbReference>
<evidence type="ECO:0008006" key="9">
    <source>
        <dbReference type="Google" id="ProtNLM"/>
    </source>
</evidence>
<organism evidence="7 8">
    <name type="scientific">Ophiocordyceps sinensis</name>
    <dbReference type="NCBI Taxonomy" id="72228"/>
    <lineage>
        <taxon>Eukaryota</taxon>
        <taxon>Fungi</taxon>
        <taxon>Dikarya</taxon>
        <taxon>Ascomycota</taxon>
        <taxon>Pezizomycotina</taxon>
        <taxon>Sordariomycetes</taxon>
        <taxon>Hypocreomycetidae</taxon>
        <taxon>Hypocreales</taxon>
        <taxon>Ophiocordycipitaceae</taxon>
        <taxon>Ophiocordyceps</taxon>
    </lineage>
</organism>
<feature type="repeat" description="WD" evidence="4">
    <location>
        <begin position="1100"/>
        <end position="1141"/>
    </location>
</feature>
<dbReference type="PANTHER" id="PTHR19879">
    <property type="entry name" value="TRANSCRIPTION INITIATION FACTOR TFIID"/>
    <property type="match status" value="1"/>
</dbReference>
<evidence type="ECO:0000256" key="3">
    <source>
        <dbReference type="ARBA" id="ARBA00022737"/>
    </source>
</evidence>
<sequence length="1535" mass="168814">MVLVLTTVASGSVVTRLRRRRLSPRPEGIQIISDPPDAKFEIVAAHGLGAHPEHTWMCSTWPSTDEPPALPREKTHLLRHLIKDDFPDARIVSFAHNSDWLIDGPVKTAQQIGHRLLDELAEHRSRRPRVPIVFIGHSFGGIIIKEALCKPGDATREVADSTCGIIFLGTPHLGSPVSRAGSLAAYLTGFLGSDTSLLLALASHRNQLSDLEDRFIACMNHKRRRRDKTRIASFYETKPTYLGCLSLGVIVSRDSARGPAEVAIPIDTDHSGLNKCRERNDQLYQRLLDQLRRLRPTTTPTLNANQLFIVDKLVSVKGAAFDSRANEHEALCLQGTRRELLDEINEWASDPAREAIYWLQGKAGTGKSTIARTVALASTGRRRLGASFFFKRAEGDRGNARHLFTTMAAQLARQLPALAEHMRNAMESHPDIADKALVDQFEKLILKPLEAIPRAPLELMTVVIDALDECEGDQDVKAIIYQLSRVRHSKGHGLKFFVTSRFEPPIRLGFESIHGEYVELPLHEIPEPMVERDIAAFLNFRLENIQRQSRMPSGWPSQSQLHNLTKMAIPLFIFAATACLFIEDDRQGCGTPDDRLKQILEYQAYGDLDPTYLPVLTQMMSGLKGPRRKKALQEFKEIVGSIAALANPLPAAALAHLLDNGITAAVVNNRLLRLHSVLDVSGDAGAPVRLFHESFRDFLIHPDQRDQHEFWVDEISTHEMLADRCLQLLSKSGHLKKDICNLQMHGTLREHVDRRTIDSRLPPEVQYACLYWVHHLKGSRTRLHDEHQALQFLQRHFLHWVEALSLMGRITESVRLVGELQSLTDLDKGAQVLLFLDDAKRFILHCRSGVDQAPLQVYSSALLFAPERSVIRETFQRHISWITTKPVVELNWSLCLLTLDGHRDGVESLAFSGDGRLASGSADQTVNIWDAATGALQRTLEGHDDYVESVAFSDDSQLLASAGGKTVKVWDVATGALQRTLEGHGDKVNSVSFSNDGRLASGSDDKTVKVWDVATGLLLWTLEGHESVGSVAFSKDGWLASGSRDKAVKIWDAVTGALQRTLEGHISPVAFSTDGRLASGSRNGAIKVWDVVMGALQWTLRGHSNYVLSVAFSSNDRLLASGSADYSIKIWNAATGTLQQTLEGHGNWVWSVAFSSNGRLLASVSNDGTIKVWDATKGALQQKLGRSHGRIPVVEFSRDGRLVASASDAVMIWDAETGALQRTLDSGGTRSLFILVAFASDDRLVMGTSDDYSRVKAWDVESGARQWTIEDPHALLVAFSGDGRLLASSAESGGKTMIHIWDAATGALQRTLTGPVGTVACSGDGRLLASTCESDGKTIHVWDATTGALQRTLEGHDDYIMSVASSDDGRLLASSSVSGDKTIKVWDAATGALLRTLKVKDYLGNPLRPARFSSDGSHLLTEQGRVRLLVGGDASNRQEGQAGYKQASGDAAQSHAGAQTCETMEYYGCGISCDEKWITWNGQNMLWLPLDYWAESLAISPLTDTMALGCKSGRVVSIGFSSSSTLEQEHLFQHL</sequence>
<evidence type="ECO:0000313" key="8">
    <source>
        <dbReference type="Proteomes" id="UP000557566"/>
    </source>
</evidence>
<dbReference type="InterPro" id="IPR029058">
    <property type="entry name" value="AB_hydrolase_fold"/>
</dbReference>
<name>A0A8H4LXD9_9HYPO</name>
<dbReference type="InterPro" id="IPR015943">
    <property type="entry name" value="WD40/YVTN_repeat-like_dom_sf"/>
</dbReference>
<feature type="repeat" description="WD" evidence="4">
    <location>
        <begin position="1028"/>
        <end position="1061"/>
    </location>
</feature>
<dbReference type="Pfam" id="PF00400">
    <property type="entry name" value="WD40"/>
    <property type="match status" value="9"/>
</dbReference>
<feature type="repeat" description="WD" evidence="4">
    <location>
        <begin position="940"/>
        <end position="980"/>
    </location>
</feature>
<dbReference type="SMART" id="SM00320">
    <property type="entry name" value="WD40"/>
    <property type="match status" value="12"/>
</dbReference>
<keyword evidence="8" id="KW-1185">Reference proteome</keyword>
<dbReference type="SUPFAM" id="SSF50998">
    <property type="entry name" value="Quinoprotein alcohol dehydrogenase-like"/>
    <property type="match status" value="2"/>
</dbReference>
<protein>
    <recommendedName>
        <fullName evidence="9">Vegetative incompatibility protein HET-E-1</fullName>
    </recommendedName>
</protein>
<evidence type="ECO:0000256" key="4">
    <source>
        <dbReference type="PROSITE-ProRule" id="PRU00221"/>
    </source>
</evidence>
<dbReference type="Gene3D" id="3.40.50.1820">
    <property type="entry name" value="alpha/beta hydrolase"/>
    <property type="match status" value="1"/>
</dbReference>
<dbReference type="PANTHER" id="PTHR19879:SF9">
    <property type="entry name" value="TRANSCRIPTION INITIATION FACTOR TFIID SUBUNIT 5"/>
    <property type="match status" value="1"/>
</dbReference>
<evidence type="ECO:0000256" key="2">
    <source>
        <dbReference type="ARBA" id="ARBA00022574"/>
    </source>
</evidence>
<proteinExistence type="inferred from homology"/>
<keyword evidence="2 4" id="KW-0853">WD repeat</keyword>
<dbReference type="PROSITE" id="PS00678">
    <property type="entry name" value="WD_REPEATS_1"/>
    <property type="match status" value="5"/>
</dbReference>
<dbReference type="PROSITE" id="PS50294">
    <property type="entry name" value="WD_REPEATS_REGION"/>
    <property type="match status" value="5"/>
</dbReference>
<feature type="repeat" description="WD" evidence="4">
    <location>
        <begin position="1353"/>
        <end position="1396"/>
    </location>
</feature>